<organism evidence="2 3">
    <name type="scientific">Castanea mollissima</name>
    <name type="common">Chinese chestnut</name>
    <dbReference type="NCBI Taxonomy" id="60419"/>
    <lineage>
        <taxon>Eukaryota</taxon>
        <taxon>Viridiplantae</taxon>
        <taxon>Streptophyta</taxon>
        <taxon>Embryophyta</taxon>
        <taxon>Tracheophyta</taxon>
        <taxon>Spermatophyta</taxon>
        <taxon>Magnoliopsida</taxon>
        <taxon>eudicotyledons</taxon>
        <taxon>Gunneridae</taxon>
        <taxon>Pentapetalae</taxon>
        <taxon>rosids</taxon>
        <taxon>fabids</taxon>
        <taxon>Fagales</taxon>
        <taxon>Fagaceae</taxon>
        <taxon>Castanea</taxon>
    </lineage>
</organism>
<accession>A0A8J4VZF0</accession>
<feature type="domain" description="R13L1/DRL21-like LRR repeat region" evidence="1">
    <location>
        <begin position="178"/>
        <end position="311"/>
    </location>
</feature>
<evidence type="ECO:0000259" key="1">
    <source>
        <dbReference type="Pfam" id="PF25019"/>
    </source>
</evidence>
<evidence type="ECO:0000313" key="2">
    <source>
        <dbReference type="EMBL" id="KAF3963356.1"/>
    </source>
</evidence>
<dbReference type="PANTHER" id="PTHR47186">
    <property type="entry name" value="LEUCINE-RICH REPEAT-CONTAINING PROTEIN 57"/>
    <property type="match status" value="1"/>
</dbReference>
<gene>
    <name evidence="2" type="ORF">CMV_012243</name>
</gene>
<sequence length="627" mass="71276">MHDFVLSVSKFETLIWKGGFVGSIINIRRLVIQSTRETTPFSKDKVRKLHTLVLENATLGDTLSDFKCLRVLKLYGKSVRELSSSVGQLIHLRLLNISQTSIEALPKSITKLYSLQTLRIEYCHDLKELPEDLINLINLRHICVDHDYIKRTPKNMGKLICLQTLPFFSVCQDAGLQIKELGNLDQLRGELDIYNLQHVKDKKEAQSSNLEGKAKIHKLRFFWSRDREYNDNNNEEVLEGLQPHRYLKSLTIEGFQGKAFPSWLLTTRVAADNLLLFENLIDINLRYCSSCKEVPTLGHLPHLEVLQIIGMRNVTCIGTRFYGFDSESTRNIFFPALRRLELKQMYNLVEWKDVSELATAGEVFPCLEKLTIEECHKLISAPCDFPYLQKLRISKIRSMAFKNISSKLTTLTSLHIKNFSELASLPEQLLQNNRGLMSLQIRRCHELETIYQDALPIILVLEKFRAESCPNLRSLPSILGIAPSLRRLEISCGDEVLSIEPQLCASLSILMIKECPNLTSIPNLQELYSLVQLEIENCPKLISVPNLLGLNSLSSLKIDNCPNLISIPDLRGLDSLSSLEIFNCQKLTCLPEGLEGLYKLETLAIGGFCEELETFPSLSSMISLKQL</sequence>
<comment type="caution">
    <text evidence="2">The sequence shown here is derived from an EMBL/GenBank/DDBJ whole genome shotgun (WGS) entry which is preliminary data.</text>
</comment>
<dbReference type="PANTHER" id="PTHR47186:SF3">
    <property type="entry name" value="OS09G0267800 PROTEIN"/>
    <property type="match status" value="1"/>
</dbReference>
<dbReference type="OrthoDB" id="911059at2759"/>
<dbReference type="EMBL" id="JRKL02001555">
    <property type="protein sequence ID" value="KAF3963356.1"/>
    <property type="molecule type" value="Genomic_DNA"/>
</dbReference>
<dbReference type="Pfam" id="PF25019">
    <property type="entry name" value="LRR_R13L1-DRL21"/>
    <property type="match status" value="1"/>
</dbReference>
<proteinExistence type="predicted"/>
<dbReference type="Proteomes" id="UP000737018">
    <property type="component" value="Unassembled WGS sequence"/>
</dbReference>
<dbReference type="InterPro" id="IPR056789">
    <property type="entry name" value="LRR_R13L1-DRL21"/>
</dbReference>
<evidence type="ECO:0000313" key="3">
    <source>
        <dbReference type="Proteomes" id="UP000737018"/>
    </source>
</evidence>
<reference evidence="2" key="1">
    <citation type="submission" date="2020-03" db="EMBL/GenBank/DDBJ databases">
        <title>Castanea mollissima Vanexum genome sequencing.</title>
        <authorList>
            <person name="Staton M."/>
        </authorList>
    </citation>
    <scope>NUCLEOTIDE SEQUENCE</scope>
    <source>
        <tissue evidence="2">Leaf</tissue>
    </source>
</reference>
<dbReference type="InterPro" id="IPR032675">
    <property type="entry name" value="LRR_dom_sf"/>
</dbReference>
<keyword evidence="3" id="KW-1185">Reference proteome</keyword>
<name>A0A8J4VZF0_9ROSI</name>
<dbReference type="SUPFAM" id="SSF52058">
    <property type="entry name" value="L domain-like"/>
    <property type="match status" value="2"/>
</dbReference>
<dbReference type="AlphaFoldDB" id="A0A8J4VZF0"/>
<dbReference type="Gene3D" id="3.80.10.10">
    <property type="entry name" value="Ribonuclease Inhibitor"/>
    <property type="match status" value="3"/>
</dbReference>
<protein>
    <recommendedName>
        <fullName evidence="1">R13L1/DRL21-like LRR repeat region domain-containing protein</fullName>
    </recommendedName>
</protein>